<sequence>MFRPKVPTMPQPTGQLAPPAAVEPTTIIQAAPASTPAPTSARPTVQLTPGAVIAPVGGGTAVVLVVGTVLVSMLLAIAITGASVAICALVIRSLITSENRRR</sequence>
<dbReference type="AlphaFoldDB" id="A0A918K3N2"/>
<dbReference type="Proteomes" id="UP000645555">
    <property type="component" value="Unassembled WGS sequence"/>
</dbReference>
<protein>
    <recommendedName>
        <fullName evidence="4">SpdD-like protein</fullName>
    </recommendedName>
</protein>
<gene>
    <name evidence="2" type="ORF">GCM10010515_10970</name>
</gene>
<evidence type="ECO:0000313" key="2">
    <source>
        <dbReference type="EMBL" id="GGX45991.1"/>
    </source>
</evidence>
<evidence type="ECO:0000256" key="1">
    <source>
        <dbReference type="SAM" id="Phobius"/>
    </source>
</evidence>
<keyword evidence="1" id="KW-0812">Transmembrane</keyword>
<dbReference type="RefSeq" id="WP_190034179.1">
    <property type="nucleotide sequence ID" value="NZ_BMWD01000003.1"/>
</dbReference>
<evidence type="ECO:0000313" key="3">
    <source>
        <dbReference type="Proteomes" id="UP000645555"/>
    </source>
</evidence>
<accession>A0A918K3N2</accession>
<evidence type="ECO:0008006" key="4">
    <source>
        <dbReference type="Google" id="ProtNLM"/>
    </source>
</evidence>
<reference evidence="2" key="2">
    <citation type="submission" date="2020-09" db="EMBL/GenBank/DDBJ databases">
        <authorList>
            <person name="Sun Q."/>
            <person name="Ohkuma M."/>
        </authorList>
    </citation>
    <scope>NUCLEOTIDE SEQUENCE</scope>
    <source>
        <strain evidence="2">JCM 4956</strain>
    </source>
</reference>
<comment type="caution">
    <text evidence="2">The sequence shown here is derived from an EMBL/GenBank/DDBJ whole genome shotgun (WGS) entry which is preliminary data.</text>
</comment>
<keyword evidence="3" id="KW-1185">Reference proteome</keyword>
<keyword evidence="1" id="KW-1133">Transmembrane helix</keyword>
<feature type="transmembrane region" description="Helical" evidence="1">
    <location>
        <begin position="62"/>
        <end position="95"/>
    </location>
</feature>
<proteinExistence type="predicted"/>
<dbReference type="EMBL" id="BMWD01000003">
    <property type="protein sequence ID" value="GGX45991.1"/>
    <property type="molecule type" value="Genomic_DNA"/>
</dbReference>
<keyword evidence="1" id="KW-0472">Membrane</keyword>
<reference evidence="2" key="1">
    <citation type="journal article" date="2014" name="Int. J. Syst. Evol. Microbiol.">
        <title>Complete genome sequence of Corynebacterium casei LMG S-19264T (=DSM 44701T), isolated from a smear-ripened cheese.</title>
        <authorList>
            <consortium name="US DOE Joint Genome Institute (JGI-PGF)"/>
            <person name="Walter F."/>
            <person name="Albersmeier A."/>
            <person name="Kalinowski J."/>
            <person name="Ruckert C."/>
        </authorList>
    </citation>
    <scope>NUCLEOTIDE SEQUENCE</scope>
    <source>
        <strain evidence="2">JCM 4956</strain>
    </source>
</reference>
<organism evidence="2 3">
    <name type="scientific">Streptomyces fructofermentans</name>
    <dbReference type="NCBI Taxonomy" id="152141"/>
    <lineage>
        <taxon>Bacteria</taxon>
        <taxon>Bacillati</taxon>
        <taxon>Actinomycetota</taxon>
        <taxon>Actinomycetes</taxon>
        <taxon>Kitasatosporales</taxon>
        <taxon>Streptomycetaceae</taxon>
        <taxon>Streptomyces</taxon>
    </lineage>
</organism>
<name>A0A918K3N2_9ACTN</name>